<proteinExistence type="inferred from homology"/>
<name>A0ABV7B0B3_9GAMM</name>
<protein>
    <submittedName>
        <fullName evidence="4">Amidase</fullName>
    </submittedName>
</protein>
<evidence type="ECO:0000256" key="1">
    <source>
        <dbReference type="ARBA" id="ARBA00009199"/>
    </source>
</evidence>
<accession>A0ABV7B0B3</accession>
<evidence type="ECO:0000313" key="4">
    <source>
        <dbReference type="EMBL" id="MFC2990555.1"/>
    </source>
</evidence>
<evidence type="ECO:0000259" key="3">
    <source>
        <dbReference type="Pfam" id="PF01425"/>
    </source>
</evidence>
<comment type="caution">
    <text evidence="4">The sequence shown here is derived from an EMBL/GenBank/DDBJ whole genome shotgun (WGS) entry which is preliminary data.</text>
</comment>
<dbReference type="InterPro" id="IPR036928">
    <property type="entry name" value="AS_sf"/>
</dbReference>
<gene>
    <name evidence="4" type="ORF">ACFODV_00730</name>
</gene>
<reference evidence="5" key="1">
    <citation type="journal article" date="2019" name="Int. J. Syst. Evol. Microbiol.">
        <title>The Global Catalogue of Microorganisms (GCM) 10K type strain sequencing project: providing services to taxonomists for standard genome sequencing and annotation.</title>
        <authorList>
            <consortium name="The Broad Institute Genomics Platform"/>
            <consortium name="The Broad Institute Genome Sequencing Center for Infectious Disease"/>
            <person name="Wu L."/>
            <person name="Ma J."/>
        </authorList>
    </citation>
    <scope>NUCLEOTIDE SEQUENCE [LARGE SCALE GENOMIC DNA]</scope>
    <source>
        <strain evidence="5">KCTC 52660</strain>
    </source>
</reference>
<evidence type="ECO:0000256" key="2">
    <source>
        <dbReference type="SAM" id="MobiDB-lite"/>
    </source>
</evidence>
<dbReference type="InterPro" id="IPR023631">
    <property type="entry name" value="Amidase_dom"/>
</dbReference>
<organism evidence="4 5">
    <name type="scientific">Halomonas tibetensis</name>
    <dbReference type="NCBI Taxonomy" id="2259590"/>
    <lineage>
        <taxon>Bacteria</taxon>
        <taxon>Pseudomonadati</taxon>
        <taxon>Pseudomonadota</taxon>
        <taxon>Gammaproteobacteria</taxon>
        <taxon>Oceanospirillales</taxon>
        <taxon>Halomonadaceae</taxon>
        <taxon>Halomonas</taxon>
    </lineage>
</organism>
<keyword evidence="5" id="KW-1185">Reference proteome</keyword>
<evidence type="ECO:0000313" key="5">
    <source>
        <dbReference type="Proteomes" id="UP001595386"/>
    </source>
</evidence>
<dbReference type="PANTHER" id="PTHR11895:SF7">
    <property type="entry name" value="GLUTAMYL-TRNA(GLN) AMIDOTRANSFERASE SUBUNIT A, MITOCHONDRIAL"/>
    <property type="match status" value="1"/>
</dbReference>
<feature type="region of interest" description="Disordered" evidence="2">
    <location>
        <begin position="126"/>
        <end position="148"/>
    </location>
</feature>
<feature type="domain" description="Amidase" evidence="3">
    <location>
        <begin position="29"/>
        <end position="413"/>
    </location>
</feature>
<dbReference type="RefSeq" id="WP_379753139.1">
    <property type="nucleotide sequence ID" value="NZ_JBHRSQ010000004.1"/>
</dbReference>
<dbReference type="EMBL" id="JBHRSQ010000004">
    <property type="protein sequence ID" value="MFC2990555.1"/>
    <property type="molecule type" value="Genomic_DNA"/>
</dbReference>
<dbReference type="PANTHER" id="PTHR11895">
    <property type="entry name" value="TRANSAMIDASE"/>
    <property type="match status" value="1"/>
</dbReference>
<sequence length="421" mass="44976">MTDWNRMTLAGFRHRLADGELSPLDWWMACRERINAMDPSLQAWECLAPEPAIAGRDDGQPCPALYGVPVGIKDIIDTARMPTTWGTQGYHHVDGSDMDAAIVTQLIRLGALPMGKTVSTEYAYFQPSRTRNPHDPSRTPGGSSSGSAAAVAAGMVPVALGTQTVGSIIRPASYCGVVGFKPSHGTLSVAGVKALAPSLDTLGWFTRHMEDTRTLFTALTGSDPITPLEGLEGVRVGLCRVPSTPLPSPDTSAALEDAATRMVALGAHLSPVDLGESFDDLVTHQRVILAYEAARALASERARFEASMSPALIALLDEGQGISLGRYWQSRQAADRAKLALAQQFAERFDVLIAPSATGVALEGLESTGDPIYSRAWTLLGVPCINLPLHWTLQGLPVGVQLIADRYQDQRLLSIASALMP</sequence>
<dbReference type="InterPro" id="IPR000120">
    <property type="entry name" value="Amidase"/>
</dbReference>
<dbReference type="Proteomes" id="UP001595386">
    <property type="component" value="Unassembled WGS sequence"/>
</dbReference>
<comment type="similarity">
    <text evidence="1">Belongs to the amidase family.</text>
</comment>
<dbReference type="SUPFAM" id="SSF75304">
    <property type="entry name" value="Amidase signature (AS) enzymes"/>
    <property type="match status" value="1"/>
</dbReference>
<dbReference type="Pfam" id="PF01425">
    <property type="entry name" value="Amidase"/>
    <property type="match status" value="1"/>
</dbReference>
<dbReference type="Gene3D" id="3.90.1300.10">
    <property type="entry name" value="Amidase signature (AS) domain"/>
    <property type="match status" value="1"/>
</dbReference>